<feature type="compositionally biased region" description="Low complexity" evidence="5">
    <location>
        <begin position="481"/>
        <end position="496"/>
    </location>
</feature>
<feature type="region of interest" description="Disordered" evidence="5">
    <location>
        <begin position="178"/>
        <end position="198"/>
    </location>
</feature>
<feature type="region of interest" description="Disordered" evidence="5">
    <location>
        <begin position="443"/>
        <end position="545"/>
    </location>
</feature>
<dbReference type="Proteomes" id="UP000051952">
    <property type="component" value="Unassembled WGS sequence"/>
</dbReference>
<dbReference type="InterPro" id="IPR003591">
    <property type="entry name" value="Leu-rich_rpt_typical-subtyp"/>
</dbReference>
<dbReference type="Pfam" id="PF00560">
    <property type="entry name" value="LRR_1"/>
    <property type="match status" value="1"/>
</dbReference>
<dbReference type="VEuPathDB" id="TriTrypDB:BSAL_49735"/>
<evidence type="ECO:0000256" key="4">
    <source>
        <dbReference type="ARBA" id="ARBA00022737"/>
    </source>
</evidence>
<keyword evidence="3" id="KW-0433">Leucine-rich repeat</keyword>
<proteinExistence type="predicted"/>
<evidence type="ECO:0000313" key="6">
    <source>
        <dbReference type="EMBL" id="CUE61090.1"/>
    </source>
</evidence>
<dbReference type="InterPro" id="IPR032675">
    <property type="entry name" value="LRR_dom_sf"/>
</dbReference>
<feature type="compositionally biased region" description="Basic and acidic residues" evidence="5">
    <location>
        <begin position="503"/>
        <end position="516"/>
    </location>
</feature>
<dbReference type="Gene3D" id="3.80.10.10">
    <property type="entry name" value="Ribonuclease Inhibitor"/>
    <property type="match status" value="2"/>
</dbReference>
<dbReference type="OrthoDB" id="1687175at2759"/>
<dbReference type="GO" id="GO:0005737">
    <property type="term" value="C:cytoplasm"/>
    <property type="evidence" value="ECO:0007669"/>
    <property type="project" value="UniProtKB-SubCell"/>
</dbReference>
<evidence type="ECO:0000256" key="3">
    <source>
        <dbReference type="ARBA" id="ARBA00022614"/>
    </source>
</evidence>
<feature type="region of interest" description="Disordered" evidence="5">
    <location>
        <begin position="390"/>
        <end position="431"/>
    </location>
</feature>
<evidence type="ECO:0000256" key="5">
    <source>
        <dbReference type="SAM" id="MobiDB-lite"/>
    </source>
</evidence>
<dbReference type="PANTHER" id="PTHR22710">
    <property type="entry name" value="X-RAY RADIATION RESISTANCE ASSOCIATED PROTEIN 1 XRRA1"/>
    <property type="match status" value="1"/>
</dbReference>
<dbReference type="SUPFAM" id="SSF52058">
    <property type="entry name" value="L domain-like"/>
    <property type="match status" value="1"/>
</dbReference>
<evidence type="ECO:0000256" key="1">
    <source>
        <dbReference type="ARBA" id="ARBA00004496"/>
    </source>
</evidence>
<organism evidence="6 7">
    <name type="scientific">Bodo saltans</name>
    <name type="common">Flagellated protozoan</name>
    <dbReference type="NCBI Taxonomy" id="75058"/>
    <lineage>
        <taxon>Eukaryota</taxon>
        <taxon>Discoba</taxon>
        <taxon>Euglenozoa</taxon>
        <taxon>Kinetoplastea</taxon>
        <taxon>Metakinetoplastina</taxon>
        <taxon>Eubodonida</taxon>
        <taxon>Bodonidae</taxon>
        <taxon>Bodo</taxon>
    </lineage>
</organism>
<keyword evidence="7" id="KW-1185">Reference proteome</keyword>
<feature type="compositionally biased region" description="Basic and acidic residues" evidence="5">
    <location>
        <begin position="390"/>
        <end position="407"/>
    </location>
</feature>
<accession>A0A0S4IMZ5</accession>
<dbReference type="EMBL" id="CYKH01000024">
    <property type="protein sequence ID" value="CUE61090.1"/>
    <property type="molecule type" value="Genomic_DNA"/>
</dbReference>
<dbReference type="GO" id="GO:0005634">
    <property type="term" value="C:nucleus"/>
    <property type="evidence" value="ECO:0007669"/>
    <property type="project" value="TreeGrafter"/>
</dbReference>
<sequence length="587" mass="64625">MTEAQQFNQKRPLPPRPRVYLSFPHNGDAPNNVLPGSLCVHPRGFRLLKGTSPMERRMNSYFRLPPRPSKDTLREQKKLVKEVAKHFLPPGHATSTKRDVPLDGFVLLEACGVQDPADAKECILNDSNLVGSALEDLPYFTSLRVLDLGENRIQLSDLRGLDALEELHLHCNGLKSLDFSSTPNESEEGDEDDVPTSSDAGFPHLATLNLSFNRIPPRDIVKLSLLRSLERLDLSSNNLKNLPLDMSGLPNVTQLALENNKFSDPQVLLALSTMPSLLEVNLNFNSFTSVPRLSVEDGVGVCFPVLQVIGLASNQFEYFEDAYALTQVATLRRVVLWGNPVERKLKDCEILIYEFGALNVQVVLESPIPPKRKVGEFYVANTQNFVRVTDKELKPIPKKGGAPDRKPHTAPAGFDGASTAPANNGGEGGASFFVTQVGIENQQGGQTEGRGTDDAPRQRRAQSQQPADDSWFAPTPHDSEPPSSAGAPVPRAAAGRHQGRGQNETRRLESLEDEPTKFQSGTLDEDWGTTPISRDGLGSRDDMCAPNAGVRTVMAELKRMLRQPLPPIQVPQYEQSTASKNMRRAQR</sequence>
<gene>
    <name evidence="6" type="ORF">BSAL_49735</name>
</gene>
<comment type="subcellular location">
    <subcellularLocation>
        <location evidence="1">Cytoplasm</location>
    </subcellularLocation>
</comment>
<protein>
    <submittedName>
        <fullName evidence="6">Leucine-rich repeat protein, putative</fullName>
    </submittedName>
</protein>
<reference evidence="7" key="1">
    <citation type="submission" date="2015-09" db="EMBL/GenBank/DDBJ databases">
        <authorList>
            <consortium name="Pathogen Informatics"/>
        </authorList>
    </citation>
    <scope>NUCLEOTIDE SEQUENCE [LARGE SCALE GENOMIC DNA]</scope>
    <source>
        <strain evidence="7">Lake Konstanz</strain>
    </source>
</reference>
<evidence type="ECO:0000256" key="2">
    <source>
        <dbReference type="ARBA" id="ARBA00022490"/>
    </source>
</evidence>
<dbReference type="InterPro" id="IPR001611">
    <property type="entry name" value="Leu-rich_rpt"/>
</dbReference>
<dbReference type="AlphaFoldDB" id="A0A0S4IMZ5"/>
<feature type="region of interest" description="Disordered" evidence="5">
    <location>
        <begin position="564"/>
        <end position="587"/>
    </location>
</feature>
<evidence type="ECO:0000313" key="7">
    <source>
        <dbReference type="Proteomes" id="UP000051952"/>
    </source>
</evidence>
<keyword evidence="4" id="KW-0677">Repeat</keyword>
<dbReference type="PROSITE" id="PS51450">
    <property type="entry name" value="LRR"/>
    <property type="match status" value="2"/>
</dbReference>
<dbReference type="SMART" id="SM00369">
    <property type="entry name" value="LRR_TYP"/>
    <property type="match status" value="4"/>
</dbReference>
<name>A0A0S4IMZ5_BODSA</name>
<feature type="compositionally biased region" description="Acidic residues" evidence="5">
    <location>
        <begin position="185"/>
        <end position="194"/>
    </location>
</feature>
<dbReference type="PANTHER" id="PTHR22710:SF2">
    <property type="entry name" value="X-RAY RADIATION RESISTANCE-ASSOCIATED PROTEIN 1"/>
    <property type="match status" value="1"/>
</dbReference>
<keyword evidence="2" id="KW-0963">Cytoplasm</keyword>